<dbReference type="InterPro" id="IPR036890">
    <property type="entry name" value="HATPase_C_sf"/>
</dbReference>
<gene>
    <name evidence="6" type="ORF">H9815_11685</name>
</gene>
<feature type="transmembrane region" description="Helical" evidence="4">
    <location>
        <begin position="24"/>
        <end position="43"/>
    </location>
</feature>
<dbReference type="Proteomes" id="UP000824037">
    <property type="component" value="Unassembled WGS sequence"/>
</dbReference>
<evidence type="ECO:0000259" key="5">
    <source>
        <dbReference type="Pfam" id="PF07730"/>
    </source>
</evidence>
<dbReference type="CDD" id="cd16917">
    <property type="entry name" value="HATPase_UhpB-NarQ-NarX-like"/>
    <property type="match status" value="1"/>
</dbReference>
<dbReference type="EMBL" id="DXBY01000200">
    <property type="protein sequence ID" value="HIZ36431.1"/>
    <property type="molecule type" value="Genomic_DNA"/>
</dbReference>
<evidence type="ECO:0000256" key="4">
    <source>
        <dbReference type="SAM" id="Phobius"/>
    </source>
</evidence>
<evidence type="ECO:0000313" key="7">
    <source>
        <dbReference type="Proteomes" id="UP000824037"/>
    </source>
</evidence>
<reference evidence="6" key="2">
    <citation type="submission" date="2021-04" db="EMBL/GenBank/DDBJ databases">
        <authorList>
            <person name="Gilroy R."/>
        </authorList>
    </citation>
    <scope>NUCLEOTIDE SEQUENCE</scope>
    <source>
        <strain evidence="6">ChiGjej4B4-7305</strain>
    </source>
</reference>
<protein>
    <submittedName>
        <fullName evidence="6">Two-component sensor histidine kinase</fullName>
    </submittedName>
</protein>
<evidence type="ECO:0000256" key="1">
    <source>
        <dbReference type="ARBA" id="ARBA00022679"/>
    </source>
</evidence>
<feature type="transmembrane region" description="Helical" evidence="4">
    <location>
        <begin position="119"/>
        <end position="140"/>
    </location>
</feature>
<feature type="transmembrane region" description="Helical" evidence="4">
    <location>
        <begin position="50"/>
        <end position="68"/>
    </location>
</feature>
<dbReference type="PANTHER" id="PTHR24421:SF59">
    <property type="entry name" value="OXYGEN SENSOR HISTIDINE KINASE NREB"/>
    <property type="match status" value="1"/>
</dbReference>
<keyword evidence="4" id="KW-0472">Membrane</keyword>
<feature type="domain" description="Signal transduction histidine kinase subgroup 3 dimerisation and phosphoacceptor" evidence="5">
    <location>
        <begin position="171"/>
        <end position="232"/>
    </location>
</feature>
<dbReference type="Gene3D" id="1.20.5.1930">
    <property type="match status" value="1"/>
</dbReference>
<accession>A0A9D2EG06</accession>
<dbReference type="InterPro" id="IPR011712">
    <property type="entry name" value="Sig_transdc_His_kin_sub3_dim/P"/>
</dbReference>
<keyword evidence="2 6" id="KW-0418">Kinase</keyword>
<dbReference type="AlphaFoldDB" id="A0A9D2EG06"/>
<dbReference type="GO" id="GO:0046983">
    <property type="term" value="F:protein dimerization activity"/>
    <property type="evidence" value="ECO:0007669"/>
    <property type="project" value="InterPro"/>
</dbReference>
<sequence>MLVVAIAVGTPVLVGMVPPDIPRAGWTTLFALFLGVLLVAVGVSRTVVRYSAFAAAVLLCWAVVLTASTMQMLWILLVLLAAVSAYLVPIPAGLLVVAANTGVIAWIRAAHSDAFSESILVVGFYLLIQLATLLSSHALIREQHTRRELSAAHVDLRAASALLSESARTAERLRISRELHDLIGHQLTVLTLELEAARHREGEQGRSHVDRANQVARDLLRDVRATVGELRAAPSQLPEALREVVSDLPGLHTSVEIDDDLYLDEERTAAFVRAAQEIATNTIRHAEASNLRIVVRRDGSATVLTAVDDGYGDPNPVPGHGLSGLTERFEALGGAVTVEGRPSFRVTARVPLS</sequence>
<proteinExistence type="predicted"/>
<dbReference type="Gene3D" id="3.30.565.10">
    <property type="entry name" value="Histidine kinase-like ATPase, C-terminal domain"/>
    <property type="match status" value="1"/>
</dbReference>
<keyword evidence="3" id="KW-0902">Two-component regulatory system</keyword>
<dbReference type="SUPFAM" id="SSF55874">
    <property type="entry name" value="ATPase domain of HSP90 chaperone/DNA topoisomerase II/histidine kinase"/>
    <property type="match status" value="1"/>
</dbReference>
<keyword evidence="1" id="KW-0808">Transferase</keyword>
<organism evidence="6 7">
    <name type="scientific">Candidatus Ruania gallistercoris</name>
    <dbReference type="NCBI Taxonomy" id="2838746"/>
    <lineage>
        <taxon>Bacteria</taxon>
        <taxon>Bacillati</taxon>
        <taxon>Actinomycetota</taxon>
        <taxon>Actinomycetes</taxon>
        <taxon>Micrococcales</taxon>
        <taxon>Ruaniaceae</taxon>
        <taxon>Ruania</taxon>
    </lineage>
</organism>
<keyword evidence="4" id="KW-1133">Transmembrane helix</keyword>
<dbReference type="Pfam" id="PF07730">
    <property type="entry name" value="HisKA_3"/>
    <property type="match status" value="1"/>
</dbReference>
<feature type="transmembrane region" description="Helical" evidence="4">
    <location>
        <begin position="74"/>
        <end position="107"/>
    </location>
</feature>
<name>A0A9D2EG06_9MICO</name>
<reference evidence="6" key="1">
    <citation type="journal article" date="2021" name="PeerJ">
        <title>Extensive microbial diversity within the chicken gut microbiome revealed by metagenomics and culture.</title>
        <authorList>
            <person name="Gilroy R."/>
            <person name="Ravi A."/>
            <person name="Getino M."/>
            <person name="Pursley I."/>
            <person name="Horton D.L."/>
            <person name="Alikhan N.F."/>
            <person name="Baker D."/>
            <person name="Gharbi K."/>
            <person name="Hall N."/>
            <person name="Watson M."/>
            <person name="Adriaenssens E.M."/>
            <person name="Foster-Nyarko E."/>
            <person name="Jarju S."/>
            <person name="Secka A."/>
            <person name="Antonio M."/>
            <person name="Oren A."/>
            <person name="Chaudhuri R.R."/>
            <person name="La Ragione R."/>
            <person name="Hildebrand F."/>
            <person name="Pallen M.J."/>
        </authorList>
    </citation>
    <scope>NUCLEOTIDE SEQUENCE</scope>
    <source>
        <strain evidence="6">ChiGjej4B4-7305</strain>
    </source>
</reference>
<keyword evidence="4" id="KW-0812">Transmembrane</keyword>
<evidence type="ECO:0000256" key="3">
    <source>
        <dbReference type="ARBA" id="ARBA00023012"/>
    </source>
</evidence>
<dbReference type="PANTHER" id="PTHR24421">
    <property type="entry name" value="NITRATE/NITRITE SENSOR PROTEIN NARX-RELATED"/>
    <property type="match status" value="1"/>
</dbReference>
<evidence type="ECO:0000313" key="6">
    <source>
        <dbReference type="EMBL" id="HIZ36431.1"/>
    </source>
</evidence>
<evidence type="ECO:0000256" key="2">
    <source>
        <dbReference type="ARBA" id="ARBA00022777"/>
    </source>
</evidence>
<dbReference type="InterPro" id="IPR050482">
    <property type="entry name" value="Sensor_HK_TwoCompSys"/>
</dbReference>
<dbReference type="GO" id="GO:0016020">
    <property type="term" value="C:membrane"/>
    <property type="evidence" value="ECO:0007669"/>
    <property type="project" value="InterPro"/>
</dbReference>
<comment type="caution">
    <text evidence="6">The sequence shown here is derived from an EMBL/GenBank/DDBJ whole genome shotgun (WGS) entry which is preliminary data.</text>
</comment>
<dbReference type="GO" id="GO:0000155">
    <property type="term" value="F:phosphorelay sensor kinase activity"/>
    <property type="evidence" value="ECO:0007669"/>
    <property type="project" value="InterPro"/>
</dbReference>